<evidence type="ECO:0000313" key="2">
    <source>
        <dbReference type="Proteomes" id="UP000808337"/>
    </source>
</evidence>
<dbReference type="EMBL" id="JADKGY010000035">
    <property type="protein sequence ID" value="MBK9985346.1"/>
    <property type="molecule type" value="Genomic_DNA"/>
</dbReference>
<name>A0A9D7XST6_9BACT</name>
<reference evidence="1 2" key="1">
    <citation type="submission" date="2020-10" db="EMBL/GenBank/DDBJ databases">
        <title>Connecting structure to function with the recovery of over 1000 high-quality activated sludge metagenome-assembled genomes encoding full-length rRNA genes using long-read sequencing.</title>
        <authorList>
            <person name="Singleton C.M."/>
            <person name="Petriglieri F."/>
            <person name="Kristensen J.M."/>
            <person name="Kirkegaard R.H."/>
            <person name="Michaelsen T.Y."/>
            <person name="Andersen M.H."/>
            <person name="Karst S.M."/>
            <person name="Dueholm M.S."/>
            <person name="Nielsen P.H."/>
            <person name="Albertsen M."/>
        </authorList>
    </citation>
    <scope>NUCLEOTIDE SEQUENCE [LARGE SCALE GENOMIC DNA]</scope>
    <source>
        <strain evidence="1">Ribe_18-Q3-R11-54_MAXAC.273</strain>
    </source>
</reference>
<dbReference type="Proteomes" id="UP000808337">
    <property type="component" value="Unassembled WGS sequence"/>
</dbReference>
<sequence length="57" mass="6191">MKATPQYRVQFETVTDPENISQGAIFTNCTIDNGHFVICAPTAPNSAGLAFFGKIKE</sequence>
<comment type="caution">
    <text evidence="1">The sequence shown here is derived from an EMBL/GenBank/DDBJ whole genome shotgun (WGS) entry which is preliminary data.</text>
</comment>
<organism evidence="1 2">
    <name type="scientific">Candidatus Opimibacter skivensis</name>
    <dbReference type="NCBI Taxonomy" id="2982028"/>
    <lineage>
        <taxon>Bacteria</taxon>
        <taxon>Pseudomonadati</taxon>
        <taxon>Bacteroidota</taxon>
        <taxon>Saprospiria</taxon>
        <taxon>Saprospirales</taxon>
        <taxon>Saprospiraceae</taxon>
        <taxon>Candidatus Opimibacter</taxon>
    </lineage>
</organism>
<accession>A0A9D7XST6</accession>
<evidence type="ECO:0000313" key="1">
    <source>
        <dbReference type="EMBL" id="MBK9985346.1"/>
    </source>
</evidence>
<proteinExistence type="predicted"/>
<protein>
    <submittedName>
        <fullName evidence="1">Uncharacterized protein</fullName>
    </submittedName>
</protein>
<gene>
    <name evidence="1" type="ORF">IPP15_23905</name>
</gene>
<dbReference type="AlphaFoldDB" id="A0A9D7XST6"/>